<dbReference type="GO" id="GO:0015095">
    <property type="term" value="F:magnesium ion transmembrane transporter activity"/>
    <property type="evidence" value="ECO:0007669"/>
    <property type="project" value="UniProtKB-UniRule"/>
</dbReference>
<dbReference type="PANTHER" id="PTHR43773">
    <property type="entry name" value="MAGNESIUM TRANSPORTER MGTE"/>
    <property type="match status" value="1"/>
</dbReference>
<evidence type="ECO:0000256" key="5">
    <source>
        <dbReference type="ARBA" id="ARBA00022842"/>
    </source>
</evidence>
<evidence type="ECO:0000256" key="1">
    <source>
        <dbReference type="ARBA" id="ARBA00004141"/>
    </source>
</evidence>
<comment type="subcellular location">
    <subcellularLocation>
        <location evidence="9">Cell membrane</location>
        <topology evidence="9">Multi-pass membrane protein</topology>
    </subcellularLocation>
    <subcellularLocation>
        <location evidence="1">Membrane</location>
        <topology evidence="1">Multi-pass membrane protein</topology>
    </subcellularLocation>
</comment>
<keyword evidence="4 9" id="KW-0812">Transmembrane</keyword>
<evidence type="ECO:0000313" key="11">
    <source>
        <dbReference type="EMBL" id="SDZ93855.1"/>
    </source>
</evidence>
<evidence type="ECO:0000259" key="10">
    <source>
        <dbReference type="PROSITE" id="PS51371"/>
    </source>
</evidence>
<keyword evidence="5 9" id="KW-0460">Magnesium</keyword>
<dbReference type="EMBL" id="FNQO01000001">
    <property type="protein sequence ID" value="SDZ93855.1"/>
    <property type="molecule type" value="Genomic_DNA"/>
</dbReference>
<dbReference type="SUPFAM" id="SSF54631">
    <property type="entry name" value="CBS-domain pair"/>
    <property type="match status" value="1"/>
</dbReference>
<protein>
    <recommendedName>
        <fullName evidence="9">Magnesium transporter MgtE</fullName>
    </recommendedName>
</protein>
<dbReference type="Proteomes" id="UP000198658">
    <property type="component" value="Unassembled WGS sequence"/>
</dbReference>
<reference evidence="12" key="1">
    <citation type="submission" date="2016-10" db="EMBL/GenBank/DDBJ databases">
        <authorList>
            <person name="Varghese N."/>
            <person name="Submissions S."/>
        </authorList>
    </citation>
    <scope>NUCLEOTIDE SEQUENCE [LARGE SCALE GENOMIC DNA]</scope>
    <source>
        <strain evidence="12">CGMCC 1.10657</strain>
    </source>
</reference>
<dbReference type="OrthoDB" id="9790355at2"/>
<feature type="domain" description="CBS" evidence="10">
    <location>
        <begin position="146"/>
        <end position="209"/>
    </location>
</feature>
<dbReference type="GO" id="GO:0046872">
    <property type="term" value="F:metal ion binding"/>
    <property type="evidence" value="ECO:0007669"/>
    <property type="project" value="UniProtKB-KW"/>
</dbReference>
<comment type="subunit">
    <text evidence="9">Homodimer.</text>
</comment>
<dbReference type="AlphaFoldDB" id="A0A1H3X363"/>
<evidence type="ECO:0000256" key="7">
    <source>
        <dbReference type="ARBA" id="ARBA00023136"/>
    </source>
</evidence>
<sequence length="455" mass="49569">MSSPPPAEIKFRAQNQLGELFAALDSGTGREVRRMLSTLTPQSIAQLLESSPPRIRQVLWKLIDKDVEGEVLQELTDEVRSQILATMDTEEMVAVMEGLDADDVADILQDLPERVMAEVLSAMSATDRRRVESVLAYDEETAGGLMDTDTISVRPNLTLDVVLRYLRRHEQLPESTDSLFVVNRQGQYIGLLPLAKLLTTDPAVTVREVVNTDVEPIPADMPDTEVARLFEKYDWITAPVVDENNRLVGRITIDDVVDVIREGADHSLMSLAGLDEEEDTFAPVRRTARRRALWLGINLLTALLASWVISLFQGTLDKVVALAILMPIVASMGGVAGSQTLTVVIRGMALGQIGRSNLGWLMSRELGSAILNALLWSVVMGVIAGLWFGDQRIAIIIIAAMVINLVTAALAGAVLPVALRAMRIDPALAGGVALTTVTDVVGFMSFLGLATWYYG</sequence>
<feature type="transmembrane region" description="Helical" evidence="9">
    <location>
        <begin position="292"/>
        <end position="313"/>
    </location>
</feature>
<comment type="similarity">
    <text evidence="2 9">Belongs to the SLC41A transporter family.</text>
</comment>
<dbReference type="RefSeq" id="WP_091386269.1">
    <property type="nucleotide sequence ID" value="NZ_FNQO01000001.1"/>
</dbReference>
<dbReference type="STRING" id="658218.SAMN05216562_1310"/>
<feature type="transmembrane region" description="Helical" evidence="9">
    <location>
        <begin position="393"/>
        <end position="415"/>
    </location>
</feature>
<dbReference type="InterPro" id="IPR000644">
    <property type="entry name" value="CBS_dom"/>
</dbReference>
<feature type="transmembrane region" description="Helical" evidence="9">
    <location>
        <begin position="366"/>
        <end position="387"/>
    </location>
</feature>
<comment type="function">
    <text evidence="9">Acts as a magnesium transporter.</text>
</comment>
<dbReference type="InterPro" id="IPR046342">
    <property type="entry name" value="CBS_dom_sf"/>
</dbReference>
<dbReference type="SUPFAM" id="SSF158791">
    <property type="entry name" value="MgtE N-terminal domain-like"/>
    <property type="match status" value="1"/>
</dbReference>
<gene>
    <name evidence="11" type="ORF">SAMN05216562_1310</name>
</gene>
<dbReference type="Gene3D" id="1.10.357.20">
    <property type="entry name" value="SLC41 divalent cation transporters, integral membrane domain"/>
    <property type="match status" value="1"/>
</dbReference>
<dbReference type="PANTHER" id="PTHR43773:SF1">
    <property type="entry name" value="MAGNESIUM TRANSPORTER MGTE"/>
    <property type="match status" value="1"/>
</dbReference>
<dbReference type="InterPro" id="IPR006668">
    <property type="entry name" value="Mg_transptr_MgtE_intracell_dom"/>
</dbReference>
<feature type="domain" description="CBS" evidence="10">
    <location>
        <begin position="210"/>
        <end position="268"/>
    </location>
</feature>
<keyword evidence="9" id="KW-1003">Cell membrane</keyword>
<evidence type="ECO:0000256" key="8">
    <source>
        <dbReference type="PROSITE-ProRule" id="PRU00703"/>
    </source>
</evidence>
<keyword evidence="9" id="KW-0479">Metal-binding</keyword>
<organism evidence="11 12">
    <name type="scientific">Microbulbifer marinus</name>
    <dbReference type="NCBI Taxonomy" id="658218"/>
    <lineage>
        <taxon>Bacteria</taxon>
        <taxon>Pseudomonadati</taxon>
        <taxon>Pseudomonadota</taxon>
        <taxon>Gammaproteobacteria</taxon>
        <taxon>Cellvibrionales</taxon>
        <taxon>Microbulbiferaceae</taxon>
        <taxon>Microbulbifer</taxon>
    </lineage>
</organism>
<dbReference type="Pfam" id="PF00571">
    <property type="entry name" value="CBS"/>
    <property type="match status" value="2"/>
</dbReference>
<dbReference type="InterPro" id="IPR006667">
    <property type="entry name" value="SLC41_membr_dom"/>
</dbReference>
<proteinExistence type="inferred from homology"/>
<keyword evidence="8" id="KW-0129">CBS domain</keyword>
<dbReference type="SMART" id="SM00116">
    <property type="entry name" value="CBS"/>
    <property type="match status" value="2"/>
</dbReference>
<keyword evidence="7 9" id="KW-0472">Membrane</keyword>
<accession>A0A1H3X363</accession>
<dbReference type="Gene3D" id="3.10.580.10">
    <property type="entry name" value="CBS-domain"/>
    <property type="match status" value="1"/>
</dbReference>
<dbReference type="Pfam" id="PF01769">
    <property type="entry name" value="MgtE"/>
    <property type="match status" value="1"/>
</dbReference>
<dbReference type="Gene3D" id="1.25.60.10">
    <property type="entry name" value="MgtE N-terminal domain-like"/>
    <property type="match status" value="1"/>
</dbReference>
<evidence type="ECO:0000256" key="6">
    <source>
        <dbReference type="ARBA" id="ARBA00022989"/>
    </source>
</evidence>
<dbReference type="NCBIfam" id="TIGR00400">
    <property type="entry name" value="mgtE"/>
    <property type="match status" value="1"/>
</dbReference>
<name>A0A1H3X363_9GAMM</name>
<dbReference type="GO" id="GO:0005886">
    <property type="term" value="C:plasma membrane"/>
    <property type="evidence" value="ECO:0007669"/>
    <property type="project" value="UniProtKB-SubCell"/>
</dbReference>
<dbReference type="InterPro" id="IPR038076">
    <property type="entry name" value="MgtE_N_sf"/>
</dbReference>
<dbReference type="SMART" id="SM00924">
    <property type="entry name" value="MgtE_N"/>
    <property type="match status" value="1"/>
</dbReference>
<keyword evidence="3 9" id="KW-0813">Transport</keyword>
<keyword evidence="12" id="KW-1185">Reference proteome</keyword>
<evidence type="ECO:0000256" key="9">
    <source>
        <dbReference type="RuleBase" id="RU362011"/>
    </source>
</evidence>
<dbReference type="CDD" id="cd04606">
    <property type="entry name" value="CBS_pair_Mg_transporter"/>
    <property type="match status" value="1"/>
</dbReference>
<dbReference type="PROSITE" id="PS51371">
    <property type="entry name" value="CBS"/>
    <property type="match status" value="2"/>
</dbReference>
<feature type="transmembrane region" description="Helical" evidence="9">
    <location>
        <begin position="427"/>
        <end position="454"/>
    </location>
</feature>
<evidence type="ECO:0000256" key="2">
    <source>
        <dbReference type="ARBA" id="ARBA00009749"/>
    </source>
</evidence>
<evidence type="ECO:0000256" key="3">
    <source>
        <dbReference type="ARBA" id="ARBA00022448"/>
    </source>
</evidence>
<evidence type="ECO:0000313" key="12">
    <source>
        <dbReference type="Proteomes" id="UP000198658"/>
    </source>
</evidence>
<keyword evidence="6 9" id="KW-1133">Transmembrane helix</keyword>
<dbReference type="Pfam" id="PF03448">
    <property type="entry name" value="MgtE_N"/>
    <property type="match status" value="1"/>
</dbReference>
<evidence type="ECO:0000256" key="4">
    <source>
        <dbReference type="ARBA" id="ARBA00022692"/>
    </source>
</evidence>
<dbReference type="SUPFAM" id="SSF161093">
    <property type="entry name" value="MgtE membrane domain-like"/>
    <property type="match status" value="1"/>
</dbReference>
<feature type="transmembrane region" description="Helical" evidence="9">
    <location>
        <begin position="319"/>
        <end position="345"/>
    </location>
</feature>
<dbReference type="InterPro" id="IPR036739">
    <property type="entry name" value="SLC41_membr_dom_sf"/>
</dbReference>
<dbReference type="InterPro" id="IPR006669">
    <property type="entry name" value="MgtE_transporter"/>
</dbReference>